<dbReference type="Pfam" id="PF12849">
    <property type="entry name" value="PBP_like_2"/>
    <property type="match status" value="1"/>
</dbReference>
<dbReference type="RefSeq" id="WP_057706850.1">
    <property type="nucleotide sequence ID" value="NZ_JQCL01000074.1"/>
</dbReference>
<evidence type="ECO:0000256" key="5">
    <source>
        <dbReference type="ARBA" id="ARBA00022448"/>
    </source>
</evidence>
<keyword evidence="9" id="KW-0472">Membrane</keyword>
<comment type="function">
    <text evidence="12">Involved in the system for phosphate transport across the cytoplasmic membrane.</text>
</comment>
<evidence type="ECO:0000256" key="4">
    <source>
        <dbReference type="ARBA" id="ARBA00011529"/>
    </source>
</evidence>
<dbReference type="CDD" id="cd13653">
    <property type="entry name" value="PBP2_phosphate_like_1"/>
    <property type="match status" value="1"/>
</dbReference>
<comment type="function">
    <text evidence="1">Part of the ABC transporter complex PstSACB involved in phosphate import.</text>
</comment>
<keyword evidence="10 12" id="KW-0564">Palmitate</keyword>
<dbReference type="GO" id="GO:0005886">
    <property type="term" value="C:plasma membrane"/>
    <property type="evidence" value="ECO:0007669"/>
    <property type="project" value="UniProtKB-SubCell"/>
</dbReference>
<evidence type="ECO:0000256" key="3">
    <source>
        <dbReference type="ARBA" id="ARBA00008725"/>
    </source>
</evidence>
<keyword evidence="11 12" id="KW-0449">Lipoprotein</keyword>
<dbReference type="OrthoDB" id="9790048at2"/>
<dbReference type="SUPFAM" id="SSF53850">
    <property type="entry name" value="Periplasmic binding protein-like II"/>
    <property type="match status" value="1"/>
</dbReference>
<dbReference type="STRING" id="942150.IV64_GL000239"/>
<keyword evidence="15" id="KW-1185">Reference proteome</keyword>
<dbReference type="NCBIfam" id="TIGR02136">
    <property type="entry name" value="ptsS_2"/>
    <property type="match status" value="1"/>
</dbReference>
<dbReference type="GO" id="GO:0006817">
    <property type="term" value="P:phosphate ion transport"/>
    <property type="evidence" value="ECO:0007669"/>
    <property type="project" value="UniProtKB-UniRule"/>
</dbReference>
<comment type="caution">
    <text evidence="14">The sequence shown here is derived from an EMBL/GenBank/DDBJ whole genome shotgun (WGS) entry which is preliminary data.</text>
</comment>
<sequence length="291" mass="31402">MKKSRVIQLLGLILIGVLIGLGYTHRVRTDAGESITAVGSTALQPLVEAAGEQYSSTRTGIFINVQGGGSGTGLSQIQSDAVAIGNSDIFAEEQPGIDARKLKDHQVAVVGIAPIVNQSVGVTNLTQQQLIQIFTGKVKNWREVGGKNIPVTLINRAQGSGTRKTFETYALKGQKSADSQEQDSSGLARSIVASTPGAISYVAFSYFDKSVQVVNVDGVQPTEANVRTNRWQIWSYEHLYTSNHPNQLTKKFINYILSTAVQKKLVKQLGYISVHDMQVQRSAAGKISSVK</sequence>
<feature type="domain" description="PBP" evidence="13">
    <location>
        <begin position="30"/>
        <end position="258"/>
    </location>
</feature>
<evidence type="ECO:0000256" key="1">
    <source>
        <dbReference type="ARBA" id="ARBA00002841"/>
    </source>
</evidence>
<evidence type="ECO:0000256" key="12">
    <source>
        <dbReference type="RuleBase" id="RU367119"/>
    </source>
</evidence>
<protein>
    <recommendedName>
        <fullName evidence="12">Phosphate-binding protein</fullName>
    </recommendedName>
</protein>
<keyword evidence="6 12" id="KW-1003">Cell membrane</keyword>
<reference evidence="14 15" key="1">
    <citation type="journal article" date="2015" name="Genome Announc.">
        <title>Expanding the biotechnology potential of lactobacilli through comparative genomics of 213 strains and associated genera.</title>
        <authorList>
            <person name="Sun Z."/>
            <person name="Harris H.M."/>
            <person name="McCann A."/>
            <person name="Guo C."/>
            <person name="Argimon S."/>
            <person name="Zhang W."/>
            <person name="Yang X."/>
            <person name="Jeffery I.B."/>
            <person name="Cooney J.C."/>
            <person name="Kagawa T.F."/>
            <person name="Liu W."/>
            <person name="Song Y."/>
            <person name="Salvetti E."/>
            <person name="Wrobel A."/>
            <person name="Rasinkangas P."/>
            <person name="Parkhill J."/>
            <person name="Rea M.C."/>
            <person name="O'Sullivan O."/>
            <person name="Ritari J."/>
            <person name="Douillard F.P."/>
            <person name="Paul Ross R."/>
            <person name="Yang R."/>
            <person name="Briner A.E."/>
            <person name="Felis G.E."/>
            <person name="de Vos W.M."/>
            <person name="Barrangou R."/>
            <person name="Klaenhammer T.R."/>
            <person name="Caufield P.W."/>
            <person name="Cui Y."/>
            <person name="Zhang H."/>
            <person name="O'Toole P.W."/>
        </authorList>
    </citation>
    <scope>NUCLEOTIDE SEQUENCE [LARGE SCALE GENOMIC DNA]</scope>
    <source>
        <strain evidence="14 15">LMG 26013</strain>
    </source>
</reference>
<comment type="subunit">
    <text evidence="4 12">The complex is composed of two ATP-binding proteins (PstB), two transmembrane proteins (PstC and PstA) and a solute-binding protein (PstS).</text>
</comment>
<dbReference type="PANTHER" id="PTHR30570:SF4">
    <property type="entry name" value="PHOSPHATE-BINDING PROTEIN PSTS 1"/>
    <property type="match status" value="1"/>
</dbReference>
<keyword evidence="5 12" id="KW-0813">Transport</keyword>
<dbReference type="InterPro" id="IPR050811">
    <property type="entry name" value="Phosphate_ABC_transporter"/>
</dbReference>
<comment type="similarity">
    <text evidence="3 12">Belongs to the PstS family.</text>
</comment>
<evidence type="ECO:0000256" key="7">
    <source>
        <dbReference type="ARBA" id="ARBA00022592"/>
    </source>
</evidence>
<evidence type="ECO:0000256" key="6">
    <source>
        <dbReference type="ARBA" id="ARBA00022475"/>
    </source>
</evidence>
<dbReference type="Gene3D" id="3.40.190.10">
    <property type="entry name" value="Periplasmic binding protein-like II"/>
    <property type="match status" value="2"/>
</dbReference>
<evidence type="ECO:0000256" key="10">
    <source>
        <dbReference type="ARBA" id="ARBA00023139"/>
    </source>
</evidence>
<dbReference type="EMBL" id="JQCL01000074">
    <property type="protein sequence ID" value="KRO09112.1"/>
    <property type="molecule type" value="Genomic_DNA"/>
</dbReference>
<name>A0A0R2M529_9LACO</name>
<dbReference type="AlphaFoldDB" id="A0A0R2M529"/>
<keyword evidence="8" id="KW-0732">Signal</keyword>
<comment type="subcellular location">
    <subcellularLocation>
        <location evidence="2 12">Cell membrane</location>
        <topology evidence="2 12">Lipid-anchor</topology>
    </subcellularLocation>
</comment>
<dbReference type="PATRIC" id="fig|942150.3.peg.246"/>
<dbReference type="PANTHER" id="PTHR30570">
    <property type="entry name" value="PERIPLASMIC PHOSPHATE BINDING COMPONENT OF PHOSPHATE ABC TRANSPORTER"/>
    <property type="match status" value="1"/>
</dbReference>
<evidence type="ECO:0000259" key="13">
    <source>
        <dbReference type="Pfam" id="PF12849"/>
    </source>
</evidence>
<keyword evidence="7 12" id="KW-0592">Phosphate transport</keyword>
<evidence type="ECO:0000256" key="11">
    <source>
        <dbReference type="ARBA" id="ARBA00023288"/>
    </source>
</evidence>
<dbReference type="Proteomes" id="UP000051783">
    <property type="component" value="Unassembled WGS sequence"/>
</dbReference>
<evidence type="ECO:0000313" key="15">
    <source>
        <dbReference type="Proteomes" id="UP000051783"/>
    </source>
</evidence>
<dbReference type="InterPro" id="IPR024370">
    <property type="entry name" value="PBP_domain"/>
</dbReference>
<dbReference type="InterPro" id="IPR011862">
    <property type="entry name" value="Phos-bd"/>
</dbReference>
<evidence type="ECO:0000256" key="9">
    <source>
        <dbReference type="ARBA" id="ARBA00023136"/>
    </source>
</evidence>
<proteinExistence type="inferred from homology"/>
<dbReference type="GO" id="GO:0042301">
    <property type="term" value="F:phosphate ion binding"/>
    <property type="evidence" value="ECO:0007669"/>
    <property type="project" value="UniProtKB-UniRule"/>
</dbReference>
<evidence type="ECO:0000256" key="2">
    <source>
        <dbReference type="ARBA" id="ARBA00004193"/>
    </source>
</evidence>
<accession>A0A0R2M529</accession>
<gene>
    <name evidence="14" type="ORF">IV64_GL000239</name>
</gene>
<organism evidence="14 15">
    <name type="scientific">Lactiplantibacillus xiangfangensis</name>
    <dbReference type="NCBI Taxonomy" id="942150"/>
    <lineage>
        <taxon>Bacteria</taxon>
        <taxon>Bacillati</taxon>
        <taxon>Bacillota</taxon>
        <taxon>Bacilli</taxon>
        <taxon>Lactobacillales</taxon>
        <taxon>Lactobacillaceae</taxon>
        <taxon>Lactiplantibacillus</taxon>
    </lineage>
</organism>
<evidence type="ECO:0000256" key="8">
    <source>
        <dbReference type="ARBA" id="ARBA00022729"/>
    </source>
</evidence>
<evidence type="ECO:0000313" key="14">
    <source>
        <dbReference type="EMBL" id="KRO09112.1"/>
    </source>
</evidence>